<dbReference type="SUPFAM" id="SSF57667">
    <property type="entry name" value="beta-beta-alpha zinc fingers"/>
    <property type="match status" value="1"/>
</dbReference>
<evidence type="ECO:0000313" key="10">
    <source>
        <dbReference type="EMBL" id="TEB29383.1"/>
    </source>
</evidence>
<keyword evidence="2" id="KW-0479">Metal-binding</keyword>
<evidence type="ECO:0000256" key="4">
    <source>
        <dbReference type="ARBA" id="ARBA00022771"/>
    </source>
</evidence>
<sequence>MSDNLVLSILNDGEAVTSHGVASLSPRRKLAGDAQPSSPCATNVLPSLALVSTVQISVLDPSPSSAPSLLHPSEDDFGRRKRELSQEWGTELARLNQPKTAHSPRLKGQETFGGGKKAVVEPSEKGIEAGRDRHNSKIQRQAGDVQIFNSKDASSYDLLSSVGIHDSNELNLDNDCDPLPSSSSYSLEEGMVIAEGIFGFDAPFDAAHSPPIYYDSLDILPTFSPNVLGGSNLAHYMNKGRALPSGDSWTPGSLSPPLTSPSLTFTPSEYVPSTSPSPYPPYRTLGNTLSPHQVWEQGNHAFLPMRSPSLPGALENKDLLLGEGTVPRRHSSGARPSDHHGVPRNTPRLGFEERSSPLPASGSSLEVPSIAKTQTIRTKKPRFKCDMCDQTFTTNHNLKNHVNVHLGIKEHSCASCGRDFTTQSVLARHLKTCKSANRNF</sequence>
<dbReference type="Gene3D" id="3.30.160.60">
    <property type="entry name" value="Classic Zinc Finger"/>
    <property type="match status" value="2"/>
</dbReference>
<evidence type="ECO:0000256" key="2">
    <source>
        <dbReference type="ARBA" id="ARBA00022723"/>
    </source>
</evidence>
<comment type="caution">
    <text evidence="10">The sequence shown here is derived from an EMBL/GenBank/DDBJ whole genome shotgun (WGS) entry which is preliminary data.</text>
</comment>
<feature type="region of interest" description="Disordered" evidence="8">
    <location>
        <begin position="97"/>
        <end position="118"/>
    </location>
</feature>
<dbReference type="STRING" id="71717.A0A4Y7T5E1"/>
<feature type="region of interest" description="Disordered" evidence="8">
    <location>
        <begin position="324"/>
        <end position="365"/>
    </location>
</feature>
<name>A0A4Y7T5E1_COPMI</name>
<dbReference type="GO" id="GO:0005634">
    <property type="term" value="C:nucleus"/>
    <property type="evidence" value="ECO:0007669"/>
    <property type="project" value="UniProtKB-SubCell"/>
</dbReference>
<reference evidence="10 11" key="1">
    <citation type="journal article" date="2019" name="Nat. Ecol. Evol.">
        <title>Megaphylogeny resolves global patterns of mushroom evolution.</title>
        <authorList>
            <person name="Varga T."/>
            <person name="Krizsan K."/>
            <person name="Foldi C."/>
            <person name="Dima B."/>
            <person name="Sanchez-Garcia M."/>
            <person name="Sanchez-Ramirez S."/>
            <person name="Szollosi G.J."/>
            <person name="Szarkandi J.G."/>
            <person name="Papp V."/>
            <person name="Albert L."/>
            <person name="Andreopoulos W."/>
            <person name="Angelini C."/>
            <person name="Antonin V."/>
            <person name="Barry K.W."/>
            <person name="Bougher N.L."/>
            <person name="Buchanan P."/>
            <person name="Buyck B."/>
            <person name="Bense V."/>
            <person name="Catcheside P."/>
            <person name="Chovatia M."/>
            <person name="Cooper J."/>
            <person name="Damon W."/>
            <person name="Desjardin D."/>
            <person name="Finy P."/>
            <person name="Geml J."/>
            <person name="Haridas S."/>
            <person name="Hughes K."/>
            <person name="Justo A."/>
            <person name="Karasinski D."/>
            <person name="Kautmanova I."/>
            <person name="Kiss B."/>
            <person name="Kocsube S."/>
            <person name="Kotiranta H."/>
            <person name="LaButti K.M."/>
            <person name="Lechner B.E."/>
            <person name="Liimatainen K."/>
            <person name="Lipzen A."/>
            <person name="Lukacs Z."/>
            <person name="Mihaltcheva S."/>
            <person name="Morgado L.N."/>
            <person name="Niskanen T."/>
            <person name="Noordeloos M.E."/>
            <person name="Ohm R.A."/>
            <person name="Ortiz-Santana B."/>
            <person name="Ovrebo C."/>
            <person name="Racz N."/>
            <person name="Riley R."/>
            <person name="Savchenko A."/>
            <person name="Shiryaev A."/>
            <person name="Soop K."/>
            <person name="Spirin V."/>
            <person name="Szebenyi C."/>
            <person name="Tomsovsky M."/>
            <person name="Tulloss R.E."/>
            <person name="Uehling J."/>
            <person name="Grigoriev I.V."/>
            <person name="Vagvolgyi C."/>
            <person name="Papp T."/>
            <person name="Martin F.M."/>
            <person name="Miettinen O."/>
            <person name="Hibbett D.S."/>
            <person name="Nagy L.G."/>
        </authorList>
    </citation>
    <scope>NUCLEOTIDE SEQUENCE [LARGE SCALE GENOMIC DNA]</scope>
    <source>
        <strain evidence="10 11">FP101781</strain>
    </source>
</reference>
<evidence type="ECO:0000256" key="3">
    <source>
        <dbReference type="ARBA" id="ARBA00022737"/>
    </source>
</evidence>
<evidence type="ECO:0000256" key="8">
    <source>
        <dbReference type="SAM" id="MobiDB-lite"/>
    </source>
</evidence>
<dbReference type="PROSITE" id="PS00028">
    <property type="entry name" value="ZINC_FINGER_C2H2_1"/>
    <property type="match status" value="1"/>
</dbReference>
<keyword evidence="4 7" id="KW-0863">Zinc-finger</keyword>
<dbReference type="PANTHER" id="PTHR16515">
    <property type="entry name" value="PR DOMAIN ZINC FINGER PROTEIN"/>
    <property type="match status" value="1"/>
</dbReference>
<keyword evidence="5" id="KW-0862">Zinc</keyword>
<feature type="domain" description="C2H2-type" evidence="9">
    <location>
        <begin position="411"/>
        <end position="439"/>
    </location>
</feature>
<dbReference type="GO" id="GO:0010468">
    <property type="term" value="P:regulation of gene expression"/>
    <property type="evidence" value="ECO:0007669"/>
    <property type="project" value="TreeGrafter"/>
</dbReference>
<evidence type="ECO:0000256" key="6">
    <source>
        <dbReference type="ARBA" id="ARBA00023242"/>
    </source>
</evidence>
<evidence type="ECO:0000259" key="9">
    <source>
        <dbReference type="PROSITE" id="PS50157"/>
    </source>
</evidence>
<comment type="subcellular location">
    <subcellularLocation>
        <location evidence="1">Nucleus</location>
    </subcellularLocation>
</comment>
<keyword evidence="11" id="KW-1185">Reference proteome</keyword>
<accession>A0A4Y7T5E1</accession>
<dbReference type="OrthoDB" id="3437960at2759"/>
<dbReference type="InterPro" id="IPR013087">
    <property type="entry name" value="Znf_C2H2_type"/>
</dbReference>
<evidence type="ECO:0000256" key="7">
    <source>
        <dbReference type="PROSITE-ProRule" id="PRU00042"/>
    </source>
</evidence>
<organism evidence="10 11">
    <name type="scientific">Coprinellus micaceus</name>
    <name type="common">Glistening ink-cap mushroom</name>
    <name type="synonym">Coprinus micaceus</name>
    <dbReference type="NCBI Taxonomy" id="71717"/>
    <lineage>
        <taxon>Eukaryota</taxon>
        <taxon>Fungi</taxon>
        <taxon>Dikarya</taxon>
        <taxon>Basidiomycota</taxon>
        <taxon>Agaricomycotina</taxon>
        <taxon>Agaricomycetes</taxon>
        <taxon>Agaricomycetidae</taxon>
        <taxon>Agaricales</taxon>
        <taxon>Agaricineae</taxon>
        <taxon>Psathyrellaceae</taxon>
        <taxon>Coprinellus</taxon>
    </lineage>
</organism>
<evidence type="ECO:0000256" key="5">
    <source>
        <dbReference type="ARBA" id="ARBA00022833"/>
    </source>
</evidence>
<dbReference type="GO" id="GO:0008270">
    <property type="term" value="F:zinc ion binding"/>
    <property type="evidence" value="ECO:0007669"/>
    <property type="project" value="UniProtKB-KW"/>
</dbReference>
<evidence type="ECO:0000256" key="1">
    <source>
        <dbReference type="ARBA" id="ARBA00004123"/>
    </source>
</evidence>
<proteinExistence type="predicted"/>
<gene>
    <name evidence="10" type="ORF">FA13DRAFT_639673</name>
</gene>
<dbReference type="InterPro" id="IPR036236">
    <property type="entry name" value="Znf_C2H2_sf"/>
</dbReference>
<dbReference type="AlphaFoldDB" id="A0A4Y7T5E1"/>
<keyword evidence="6" id="KW-0539">Nucleus</keyword>
<keyword evidence="3" id="KW-0677">Repeat</keyword>
<dbReference type="SMART" id="SM00355">
    <property type="entry name" value="ZnF_C2H2"/>
    <property type="match status" value="2"/>
</dbReference>
<protein>
    <recommendedName>
        <fullName evidence="9">C2H2-type domain-containing protein</fullName>
    </recommendedName>
</protein>
<dbReference type="PANTHER" id="PTHR16515:SF66">
    <property type="entry name" value="C2H2-TYPE DOMAIN-CONTAINING PROTEIN"/>
    <property type="match status" value="1"/>
</dbReference>
<dbReference type="Proteomes" id="UP000298030">
    <property type="component" value="Unassembled WGS sequence"/>
</dbReference>
<evidence type="ECO:0000313" key="11">
    <source>
        <dbReference type="Proteomes" id="UP000298030"/>
    </source>
</evidence>
<dbReference type="Pfam" id="PF00096">
    <property type="entry name" value="zf-C2H2"/>
    <property type="match status" value="2"/>
</dbReference>
<feature type="domain" description="C2H2-type" evidence="9">
    <location>
        <begin position="383"/>
        <end position="410"/>
    </location>
</feature>
<dbReference type="EMBL" id="QPFP01000027">
    <property type="protein sequence ID" value="TEB29383.1"/>
    <property type="molecule type" value="Genomic_DNA"/>
</dbReference>
<dbReference type="InterPro" id="IPR050331">
    <property type="entry name" value="Zinc_finger"/>
</dbReference>
<dbReference type="PROSITE" id="PS50157">
    <property type="entry name" value="ZINC_FINGER_C2H2_2"/>
    <property type="match status" value="2"/>
</dbReference>